<dbReference type="EMBL" id="JAPCKI010000001">
    <property type="protein sequence ID" value="MDD2176365.1"/>
    <property type="molecule type" value="Genomic_DNA"/>
</dbReference>
<sequence>MQDTATGTTPAIGPHAAHDFDFLMGPWRIRNTRLVQRLAGCTDWESFDATGTARPLPGGIGNYDDFLPATWKPGFVGMSLRVFSPASQRWSIYWLDNATGGVDPATGMLLPPVVGGFQGGVGLFEGEELFEGLPVRVRFEWSGMHTAAPRWQQAFSADGGVTWEVNWVMEFARPV</sequence>
<proteinExistence type="predicted"/>
<name>A0ABT5RSN3_9BURK</name>
<dbReference type="RefSeq" id="WP_274106954.1">
    <property type="nucleotide sequence ID" value="NZ_JAPCKI010000001.1"/>
</dbReference>
<organism evidence="1 2">
    <name type="scientific">Acidovorax benzenivorans</name>
    <dbReference type="NCBI Taxonomy" id="2987520"/>
    <lineage>
        <taxon>Bacteria</taxon>
        <taxon>Pseudomonadati</taxon>
        <taxon>Pseudomonadota</taxon>
        <taxon>Betaproteobacteria</taxon>
        <taxon>Burkholderiales</taxon>
        <taxon>Comamonadaceae</taxon>
        <taxon>Acidovorax</taxon>
    </lineage>
</organism>
<protein>
    <recommendedName>
        <fullName evidence="3">DUF1579 domain-containing protein</fullName>
    </recommendedName>
</protein>
<gene>
    <name evidence="1" type="ORF">OIN59_02905</name>
</gene>
<accession>A0ABT5RSN3</accession>
<comment type="caution">
    <text evidence="1">The sequence shown here is derived from an EMBL/GenBank/DDBJ whole genome shotgun (WGS) entry which is preliminary data.</text>
</comment>
<dbReference type="Proteomes" id="UP001148932">
    <property type="component" value="Unassembled WGS sequence"/>
</dbReference>
<evidence type="ECO:0000313" key="2">
    <source>
        <dbReference type="Proteomes" id="UP001148932"/>
    </source>
</evidence>
<keyword evidence="2" id="KW-1185">Reference proteome</keyword>
<reference evidence="1" key="1">
    <citation type="submission" date="2022-10" db="EMBL/GenBank/DDBJ databases">
        <title>Description of microaerobic benzene degrading bacteria.</title>
        <authorList>
            <person name="Bedics A."/>
            <person name="Tancsics A."/>
            <person name="Banerjee S."/>
        </authorList>
    </citation>
    <scope>NUCLEOTIDE SEQUENCE</scope>
    <source>
        <strain evidence="1">D2M1</strain>
    </source>
</reference>
<evidence type="ECO:0000313" key="1">
    <source>
        <dbReference type="EMBL" id="MDD2176365.1"/>
    </source>
</evidence>
<evidence type="ECO:0008006" key="3">
    <source>
        <dbReference type="Google" id="ProtNLM"/>
    </source>
</evidence>